<name>A0A371FWL1_MUCPR</name>
<dbReference type="AlphaFoldDB" id="A0A371FWL1"/>
<comment type="caution">
    <text evidence="1">The sequence shown here is derived from an EMBL/GenBank/DDBJ whole genome shotgun (WGS) entry which is preliminary data.</text>
</comment>
<feature type="non-terminal residue" evidence="1">
    <location>
        <position position="1"/>
    </location>
</feature>
<dbReference type="STRING" id="157652.A0A371FWL1"/>
<dbReference type="PANTHER" id="PTHR11439:SF467">
    <property type="entry name" value="INTEGRASE CATALYTIC DOMAIN-CONTAINING PROTEIN"/>
    <property type="match status" value="1"/>
</dbReference>
<accession>A0A371FWL1</accession>
<sequence length="142" mass="17196">MQHWNAVKCVMHYLRRTKGYMLTYWKSEGLEFIGYSDFNFVGCEDNKHSISRYIYMLPETTISWNPFNHGCRVCGLLRGIQPWDMAVKLCYYFRVVNGIERLLKIYYDNNWTIFYSNNNRNSTKLKFINIKFLFVKERVQNK</sequence>
<evidence type="ECO:0000313" key="1">
    <source>
        <dbReference type="EMBL" id="RDX82704.1"/>
    </source>
</evidence>
<dbReference type="Proteomes" id="UP000257109">
    <property type="component" value="Unassembled WGS sequence"/>
</dbReference>
<proteinExistence type="predicted"/>
<dbReference type="PANTHER" id="PTHR11439">
    <property type="entry name" value="GAG-POL-RELATED RETROTRANSPOSON"/>
    <property type="match status" value="1"/>
</dbReference>
<dbReference type="EMBL" id="QJKJ01007574">
    <property type="protein sequence ID" value="RDX82704.1"/>
    <property type="molecule type" value="Genomic_DNA"/>
</dbReference>
<dbReference type="OrthoDB" id="1414623at2759"/>
<reference evidence="1" key="1">
    <citation type="submission" date="2018-05" db="EMBL/GenBank/DDBJ databases">
        <title>Draft genome of Mucuna pruriens seed.</title>
        <authorList>
            <person name="Nnadi N.E."/>
            <person name="Vos R."/>
            <person name="Hasami M.H."/>
            <person name="Devisetty U.K."/>
            <person name="Aguiy J.C."/>
        </authorList>
    </citation>
    <scope>NUCLEOTIDE SEQUENCE [LARGE SCALE GENOMIC DNA]</scope>
    <source>
        <strain evidence="1">JCA_2017</strain>
    </source>
</reference>
<organism evidence="1 2">
    <name type="scientific">Mucuna pruriens</name>
    <name type="common">Velvet bean</name>
    <name type="synonym">Dolichos pruriens</name>
    <dbReference type="NCBI Taxonomy" id="157652"/>
    <lineage>
        <taxon>Eukaryota</taxon>
        <taxon>Viridiplantae</taxon>
        <taxon>Streptophyta</taxon>
        <taxon>Embryophyta</taxon>
        <taxon>Tracheophyta</taxon>
        <taxon>Spermatophyta</taxon>
        <taxon>Magnoliopsida</taxon>
        <taxon>eudicotyledons</taxon>
        <taxon>Gunneridae</taxon>
        <taxon>Pentapetalae</taxon>
        <taxon>rosids</taxon>
        <taxon>fabids</taxon>
        <taxon>Fabales</taxon>
        <taxon>Fabaceae</taxon>
        <taxon>Papilionoideae</taxon>
        <taxon>50 kb inversion clade</taxon>
        <taxon>NPAAA clade</taxon>
        <taxon>indigoferoid/millettioid clade</taxon>
        <taxon>Phaseoleae</taxon>
        <taxon>Mucuna</taxon>
    </lineage>
</organism>
<keyword evidence="2" id="KW-1185">Reference proteome</keyword>
<evidence type="ECO:0000313" key="2">
    <source>
        <dbReference type="Proteomes" id="UP000257109"/>
    </source>
</evidence>
<evidence type="ECO:0008006" key="3">
    <source>
        <dbReference type="Google" id="ProtNLM"/>
    </source>
</evidence>
<gene>
    <name evidence="1" type="ORF">CR513_36474</name>
</gene>
<protein>
    <recommendedName>
        <fullName evidence="3">Copia protein</fullName>
    </recommendedName>
</protein>